<reference evidence="2 3" key="1">
    <citation type="submission" date="2023-10" db="EMBL/GenBank/DDBJ databases">
        <title>Chromosome-scale genome assembly provides insights into flower coloration mechanisms of Canna indica.</title>
        <authorList>
            <person name="Li C."/>
        </authorList>
    </citation>
    <scope>NUCLEOTIDE SEQUENCE [LARGE SCALE GENOMIC DNA]</scope>
    <source>
        <tissue evidence="2">Flower</tissue>
    </source>
</reference>
<gene>
    <name evidence="2" type="ORF">Cni_G17332</name>
</gene>
<evidence type="ECO:0000313" key="2">
    <source>
        <dbReference type="EMBL" id="WOL08579.1"/>
    </source>
</evidence>
<dbReference type="AlphaFoldDB" id="A0AAQ3QF04"/>
<accession>A0AAQ3QF04</accession>
<evidence type="ECO:0000256" key="1">
    <source>
        <dbReference type="SAM" id="MobiDB-lite"/>
    </source>
</evidence>
<protein>
    <submittedName>
        <fullName evidence="2">Uncharacterized protein</fullName>
    </submittedName>
</protein>
<sequence>MEAIGGLVNFFVGEASPAWFHGRFRIKRRLHQLALFKRGGVLYQLVLCFSAPPSNGGREEALEASASRVLVPHSSPSLSTPLQHSRSKREGRMNRGGEIKWAMKEVEGEGEALMAFKTVHLEKLSEMLCFLRDTKEAFIAIVVFGICSGEQMSNKRVERRG</sequence>
<keyword evidence="3" id="KW-1185">Reference proteome</keyword>
<dbReference type="EMBL" id="CP136894">
    <property type="protein sequence ID" value="WOL08579.1"/>
    <property type="molecule type" value="Genomic_DNA"/>
</dbReference>
<feature type="compositionally biased region" description="Polar residues" evidence="1">
    <location>
        <begin position="74"/>
        <end position="84"/>
    </location>
</feature>
<proteinExistence type="predicted"/>
<feature type="region of interest" description="Disordered" evidence="1">
    <location>
        <begin position="72"/>
        <end position="94"/>
    </location>
</feature>
<dbReference type="Proteomes" id="UP001327560">
    <property type="component" value="Chromosome 5"/>
</dbReference>
<name>A0AAQ3QF04_9LILI</name>
<organism evidence="2 3">
    <name type="scientific">Canna indica</name>
    <name type="common">Indian-shot</name>
    <dbReference type="NCBI Taxonomy" id="4628"/>
    <lineage>
        <taxon>Eukaryota</taxon>
        <taxon>Viridiplantae</taxon>
        <taxon>Streptophyta</taxon>
        <taxon>Embryophyta</taxon>
        <taxon>Tracheophyta</taxon>
        <taxon>Spermatophyta</taxon>
        <taxon>Magnoliopsida</taxon>
        <taxon>Liliopsida</taxon>
        <taxon>Zingiberales</taxon>
        <taxon>Cannaceae</taxon>
        <taxon>Canna</taxon>
    </lineage>
</organism>
<evidence type="ECO:0000313" key="3">
    <source>
        <dbReference type="Proteomes" id="UP001327560"/>
    </source>
</evidence>